<evidence type="ECO:0000256" key="10">
    <source>
        <dbReference type="ARBA" id="ARBA00036491"/>
    </source>
</evidence>
<dbReference type="EnsemblMetazoa" id="XM_019995878.1">
    <property type="protein sequence ID" value="XP_019851437.1"/>
    <property type="gene ID" value="LOC100637416"/>
</dbReference>
<keyword evidence="3 17" id="KW-0813">Transport</keyword>
<evidence type="ECO:0000256" key="6">
    <source>
        <dbReference type="ARBA" id="ARBA00022737"/>
    </source>
</evidence>
<dbReference type="InterPro" id="IPR002067">
    <property type="entry name" value="MCP"/>
</dbReference>
<reference evidence="18" key="2">
    <citation type="submission" date="2017-05" db="UniProtKB">
        <authorList>
            <consortium name="EnsemblMetazoa"/>
        </authorList>
    </citation>
    <scope>IDENTIFICATION</scope>
</reference>
<keyword evidence="4" id="KW-0050">Antiport</keyword>
<feature type="repeat" description="Solcar" evidence="16">
    <location>
        <begin position="37"/>
        <end position="122"/>
    </location>
</feature>
<dbReference type="GO" id="GO:0015297">
    <property type="term" value="F:antiporter activity"/>
    <property type="evidence" value="ECO:0007669"/>
    <property type="project" value="UniProtKB-KW"/>
</dbReference>
<comment type="catalytic activity">
    <reaction evidence="14">
        <text>malonate(in) + 2-oxoglutarate(out) = malonate(out) + 2-oxoglutarate(in)</text>
        <dbReference type="Rhea" id="RHEA:71591"/>
        <dbReference type="ChEBI" id="CHEBI:15792"/>
        <dbReference type="ChEBI" id="CHEBI:16810"/>
    </reaction>
</comment>
<dbReference type="SUPFAM" id="SSF103506">
    <property type="entry name" value="Mitochondrial carrier"/>
    <property type="match status" value="1"/>
</dbReference>
<dbReference type="InParanoid" id="A0A1X7UZ53"/>
<evidence type="ECO:0000256" key="8">
    <source>
        <dbReference type="ARBA" id="ARBA00023055"/>
    </source>
</evidence>
<feature type="repeat" description="Solcar" evidence="16">
    <location>
        <begin position="231"/>
        <end position="320"/>
    </location>
</feature>
<protein>
    <recommendedName>
        <fullName evidence="11">Mitochondrial 2-oxoglutarate/malate carrier protein</fullName>
    </recommendedName>
</protein>
<evidence type="ECO:0000256" key="3">
    <source>
        <dbReference type="ARBA" id="ARBA00022448"/>
    </source>
</evidence>
<evidence type="ECO:0000256" key="15">
    <source>
        <dbReference type="ARBA" id="ARBA00052710"/>
    </source>
</evidence>
<evidence type="ECO:0000313" key="19">
    <source>
        <dbReference type="Proteomes" id="UP000007879"/>
    </source>
</evidence>
<evidence type="ECO:0000256" key="2">
    <source>
        <dbReference type="ARBA" id="ARBA00006375"/>
    </source>
</evidence>
<proteinExistence type="inferred from homology"/>
<evidence type="ECO:0000256" key="17">
    <source>
        <dbReference type="RuleBase" id="RU000488"/>
    </source>
</evidence>
<sequence>MSVTATTMSSEVNNQPVQAPLQMRALVPPPGAIPKQVNFVLGGMAGVGAVFFTQPLDLLKNRMQISGEGGKIRDHKTSLHAVSRVLRNEGIFGLYNGLSAGILRQASYSTCRLGIYQALFDKFTSSDGTPPGILQKLLLGMTAGGSAAIIGNPTEVALVRMTLDGRLPVGERRGYSNALNAIYRISREEGIRTLWRGCAPTVMRAMVVNAAQLATYSQAKQFLLSTSYFGDNIKCHFVASMISGLVTTATSLPVDITKTRIQNMKYVNGVPEYKGVLDVVVKLVRNEGIFSLWKGFTPYYARLGPHTVLIFIFWERLKILYYTNLMKQQQN</sequence>
<comment type="catalytic activity">
    <reaction evidence="13">
        <text>maleate(in) + 2-oxoglutarate(out) = maleate(out) + 2-oxoglutarate(in)</text>
        <dbReference type="Rhea" id="RHEA:71599"/>
        <dbReference type="ChEBI" id="CHEBI:16810"/>
        <dbReference type="ChEBI" id="CHEBI:30780"/>
    </reaction>
</comment>
<evidence type="ECO:0000256" key="13">
    <source>
        <dbReference type="ARBA" id="ARBA00050291"/>
    </source>
</evidence>
<gene>
    <name evidence="18" type="primary">100637416</name>
</gene>
<keyword evidence="19" id="KW-1185">Reference proteome</keyword>
<comment type="catalytic activity">
    <reaction evidence="15">
        <text>succinate(in) + 2-oxoglutarate(out) = succinate(out) + 2-oxoglutarate(in)</text>
        <dbReference type="Rhea" id="RHEA:71595"/>
        <dbReference type="ChEBI" id="CHEBI:16810"/>
        <dbReference type="ChEBI" id="CHEBI:30031"/>
    </reaction>
</comment>
<dbReference type="FunFam" id="1.50.40.10:FF:000013">
    <property type="entry name" value="Mitochondrial 2-oxoglutarate/malate carrier protein-like protein"/>
    <property type="match status" value="1"/>
</dbReference>
<name>A0A1X7UZ53_AMPQE</name>
<organism evidence="18">
    <name type="scientific">Amphimedon queenslandica</name>
    <name type="common">Sponge</name>
    <dbReference type="NCBI Taxonomy" id="400682"/>
    <lineage>
        <taxon>Eukaryota</taxon>
        <taxon>Metazoa</taxon>
        <taxon>Porifera</taxon>
        <taxon>Demospongiae</taxon>
        <taxon>Heteroscleromorpha</taxon>
        <taxon>Haplosclerida</taxon>
        <taxon>Niphatidae</taxon>
        <taxon>Amphimedon</taxon>
    </lineage>
</organism>
<dbReference type="eggNOG" id="KOG0759">
    <property type="taxonomic scope" value="Eukaryota"/>
</dbReference>
<evidence type="ECO:0000256" key="11">
    <source>
        <dbReference type="ARBA" id="ARBA00040264"/>
    </source>
</evidence>
<dbReference type="Pfam" id="PF00153">
    <property type="entry name" value="Mito_carr"/>
    <property type="match status" value="3"/>
</dbReference>
<comment type="subcellular location">
    <subcellularLocation>
        <location evidence="1">Membrane</location>
        <topology evidence="1">Multi-pass membrane protein</topology>
    </subcellularLocation>
</comment>
<dbReference type="PRINTS" id="PR00784">
    <property type="entry name" value="MTUNCOUPLING"/>
</dbReference>
<dbReference type="AlphaFoldDB" id="A0A1X7UZ53"/>
<evidence type="ECO:0000256" key="1">
    <source>
        <dbReference type="ARBA" id="ARBA00004141"/>
    </source>
</evidence>
<dbReference type="EnsemblMetazoa" id="Aqu2.1.33053_001">
    <property type="protein sequence ID" value="Aqu2.1.33053_001"/>
    <property type="gene ID" value="Aqu2.1.33053"/>
</dbReference>
<evidence type="ECO:0000313" key="18">
    <source>
        <dbReference type="EnsemblMetazoa" id="Aqu2.1.33053_001"/>
    </source>
</evidence>
<evidence type="ECO:0000256" key="14">
    <source>
        <dbReference type="ARBA" id="ARBA00052538"/>
    </source>
</evidence>
<accession>A0A1X7UZ53</accession>
<evidence type="ECO:0000256" key="4">
    <source>
        <dbReference type="ARBA" id="ARBA00022449"/>
    </source>
</evidence>
<keyword evidence="5 16" id="KW-0812">Transmembrane</keyword>
<dbReference type="OrthoDB" id="448427at2759"/>
<dbReference type="PANTHER" id="PTHR45618">
    <property type="entry name" value="MITOCHONDRIAL DICARBOXYLATE CARRIER-RELATED"/>
    <property type="match status" value="1"/>
</dbReference>
<evidence type="ECO:0000256" key="12">
    <source>
        <dbReference type="ARBA" id="ARBA00050120"/>
    </source>
</evidence>
<dbReference type="Proteomes" id="UP000007879">
    <property type="component" value="Unassembled WGS sequence"/>
</dbReference>
<keyword evidence="9 16" id="KW-0472">Membrane</keyword>
<dbReference type="KEGG" id="aqu:100637416"/>
<keyword evidence="6" id="KW-0677">Repeat</keyword>
<evidence type="ECO:0000256" key="7">
    <source>
        <dbReference type="ARBA" id="ARBA00022989"/>
    </source>
</evidence>
<comment type="catalytic activity">
    <reaction evidence="12">
        <text>oxaloacetate(in) + 2-oxoglutarate(out) = oxaloacetate(out) + 2-oxoglutarate(in)</text>
        <dbReference type="Rhea" id="RHEA:71603"/>
        <dbReference type="ChEBI" id="CHEBI:16452"/>
        <dbReference type="ChEBI" id="CHEBI:16810"/>
    </reaction>
</comment>
<dbReference type="STRING" id="400682.A0A1X7UZ53"/>
<dbReference type="GO" id="GO:0016020">
    <property type="term" value="C:membrane"/>
    <property type="evidence" value="ECO:0007669"/>
    <property type="project" value="UniProtKB-SubCell"/>
</dbReference>
<dbReference type="Gene3D" id="1.50.40.10">
    <property type="entry name" value="Mitochondrial carrier domain"/>
    <property type="match status" value="1"/>
</dbReference>
<comment type="catalytic activity">
    <reaction evidence="10">
        <text>(S)-malate(in) + 2-oxoglutarate(out) = (S)-malate(out) + 2-oxoglutarate(in)</text>
        <dbReference type="Rhea" id="RHEA:71587"/>
        <dbReference type="ChEBI" id="CHEBI:15589"/>
        <dbReference type="ChEBI" id="CHEBI:16810"/>
    </reaction>
</comment>
<evidence type="ECO:0000256" key="5">
    <source>
        <dbReference type="ARBA" id="ARBA00022692"/>
    </source>
</evidence>
<evidence type="ECO:0000256" key="9">
    <source>
        <dbReference type="ARBA" id="ARBA00023136"/>
    </source>
</evidence>
<comment type="similarity">
    <text evidence="2 17">Belongs to the mitochondrial carrier (TC 2.A.29) family.</text>
</comment>
<feature type="repeat" description="Solcar" evidence="16">
    <location>
        <begin position="131"/>
        <end position="222"/>
    </location>
</feature>
<dbReference type="InterPro" id="IPR018108">
    <property type="entry name" value="MCP_transmembrane"/>
</dbReference>
<dbReference type="PROSITE" id="PS50920">
    <property type="entry name" value="SOLCAR"/>
    <property type="match status" value="3"/>
</dbReference>
<dbReference type="GO" id="GO:0006869">
    <property type="term" value="P:lipid transport"/>
    <property type="evidence" value="ECO:0007669"/>
    <property type="project" value="UniProtKB-KW"/>
</dbReference>
<reference evidence="19" key="1">
    <citation type="journal article" date="2010" name="Nature">
        <title>The Amphimedon queenslandica genome and the evolution of animal complexity.</title>
        <authorList>
            <person name="Srivastava M."/>
            <person name="Simakov O."/>
            <person name="Chapman J."/>
            <person name="Fahey B."/>
            <person name="Gauthier M.E."/>
            <person name="Mitros T."/>
            <person name="Richards G.S."/>
            <person name="Conaco C."/>
            <person name="Dacre M."/>
            <person name="Hellsten U."/>
            <person name="Larroux C."/>
            <person name="Putnam N.H."/>
            <person name="Stanke M."/>
            <person name="Adamska M."/>
            <person name="Darling A."/>
            <person name="Degnan S.M."/>
            <person name="Oakley T.H."/>
            <person name="Plachetzki D.C."/>
            <person name="Zhai Y."/>
            <person name="Adamski M."/>
            <person name="Calcino A."/>
            <person name="Cummins S.F."/>
            <person name="Goodstein D.M."/>
            <person name="Harris C."/>
            <person name="Jackson D.J."/>
            <person name="Leys S.P."/>
            <person name="Shu S."/>
            <person name="Woodcroft B.J."/>
            <person name="Vervoort M."/>
            <person name="Kosik K.S."/>
            <person name="Manning G."/>
            <person name="Degnan B.M."/>
            <person name="Rokhsar D.S."/>
        </authorList>
    </citation>
    <scope>NUCLEOTIDE SEQUENCE [LARGE SCALE GENOMIC DNA]</scope>
</reference>
<keyword evidence="8" id="KW-0445">Lipid transport</keyword>
<dbReference type="InterPro" id="IPR050391">
    <property type="entry name" value="Mito_Metabolite_Transporter"/>
</dbReference>
<dbReference type="InterPro" id="IPR023395">
    <property type="entry name" value="MCP_dom_sf"/>
</dbReference>
<evidence type="ECO:0000256" key="16">
    <source>
        <dbReference type="PROSITE-ProRule" id="PRU00282"/>
    </source>
</evidence>
<keyword evidence="7" id="KW-1133">Transmembrane helix</keyword>